<keyword evidence="6 8" id="KW-0326">Glycosidase</keyword>
<dbReference type="PANTHER" id="PTHR43101:SF1">
    <property type="entry name" value="BETA-FRUCTOSIDASE"/>
    <property type="match status" value="1"/>
</dbReference>
<dbReference type="PANTHER" id="PTHR43101">
    <property type="entry name" value="BETA-FRUCTOSIDASE"/>
    <property type="match status" value="1"/>
</dbReference>
<dbReference type="InterPro" id="IPR013189">
    <property type="entry name" value="Glyco_hydro_32_C"/>
</dbReference>
<evidence type="ECO:0000256" key="9">
    <source>
        <dbReference type="RuleBase" id="RU365015"/>
    </source>
</evidence>
<evidence type="ECO:0000259" key="11">
    <source>
        <dbReference type="Pfam" id="PF08244"/>
    </source>
</evidence>
<evidence type="ECO:0000256" key="1">
    <source>
        <dbReference type="ARBA" id="ARBA00004914"/>
    </source>
</evidence>
<comment type="catalytic activity">
    <reaction evidence="8">
        <text>Hydrolysis of terminal non-reducing beta-D-fructofuranoside residues in beta-D-fructofuranosides.</text>
        <dbReference type="EC" id="3.2.1.26"/>
    </reaction>
</comment>
<evidence type="ECO:0000256" key="8">
    <source>
        <dbReference type="RuleBase" id="RU362110"/>
    </source>
</evidence>
<evidence type="ECO:0000256" key="7">
    <source>
        <dbReference type="ARBA" id="ARBA00033367"/>
    </source>
</evidence>
<protein>
    <recommendedName>
        <fullName evidence="4 8">Sucrose-6-phosphate hydrolase</fullName>
        <ecNumber evidence="3 8">3.2.1.26</ecNumber>
    </recommendedName>
    <alternativeName>
        <fullName evidence="7 9">Invertase</fullName>
    </alternativeName>
</protein>
<dbReference type="SUPFAM" id="SSF75005">
    <property type="entry name" value="Arabinanase/levansucrase/invertase"/>
    <property type="match status" value="1"/>
</dbReference>
<name>E6LI25_ENTI1</name>
<dbReference type="EMBL" id="AEPV01000075">
    <property type="protein sequence ID" value="EFU73191.1"/>
    <property type="molecule type" value="Genomic_DNA"/>
</dbReference>
<keyword evidence="9" id="KW-0119">Carbohydrate metabolism</keyword>
<comment type="pathway">
    <text evidence="1 9">Glycan biosynthesis; sucrose metabolism.</text>
</comment>
<evidence type="ECO:0000259" key="10">
    <source>
        <dbReference type="Pfam" id="PF00251"/>
    </source>
</evidence>
<dbReference type="Proteomes" id="UP000010296">
    <property type="component" value="Unassembled WGS sequence"/>
</dbReference>
<dbReference type="Pfam" id="PF00251">
    <property type="entry name" value="Glyco_hydro_32N"/>
    <property type="match status" value="1"/>
</dbReference>
<comment type="similarity">
    <text evidence="2 8">Belongs to the glycosyl hydrolase 32 family.</text>
</comment>
<dbReference type="GO" id="GO:0005737">
    <property type="term" value="C:cytoplasm"/>
    <property type="evidence" value="ECO:0007669"/>
    <property type="project" value="UniProtKB-SubCell"/>
</dbReference>
<dbReference type="InterPro" id="IPR013320">
    <property type="entry name" value="ConA-like_dom_sf"/>
</dbReference>
<comment type="subcellular location">
    <subcellularLocation>
        <location evidence="9">Cytoplasm</location>
    </subcellularLocation>
</comment>
<keyword evidence="13" id="KW-1185">Reference proteome</keyword>
<dbReference type="InterPro" id="IPR006232">
    <property type="entry name" value="Suc6P_hydrolase"/>
</dbReference>
<evidence type="ECO:0000256" key="5">
    <source>
        <dbReference type="ARBA" id="ARBA00022801"/>
    </source>
</evidence>
<keyword evidence="9" id="KW-0963">Cytoplasm</keyword>
<feature type="domain" description="Glycosyl hydrolase family 32 N-terminal" evidence="10">
    <location>
        <begin position="31"/>
        <end position="336"/>
    </location>
</feature>
<dbReference type="HOGENOM" id="CLU_001528_7_0_9"/>
<dbReference type="InterPro" id="IPR013148">
    <property type="entry name" value="Glyco_hydro_32_N"/>
</dbReference>
<dbReference type="SMART" id="SM00640">
    <property type="entry name" value="Glyco_32"/>
    <property type="match status" value="1"/>
</dbReference>
<organism evidence="12 13">
    <name type="scientific">Enterococcus italicus (strain DSM 15952 / CCUG 50447 / LMG 22039 / TP 1.5)</name>
    <dbReference type="NCBI Taxonomy" id="888064"/>
    <lineage>
        <taxon>Bacteria</taxon>
        <taxon>Bacillati</taxon>
        <taxon>Bacillota</taxon>
        <taxon>Bacilli</taxon>
        <taxon>Lactobacillales</taxon>
        <taxon>Enterococcaceae</taxon>
        <taxon>Enterococcus</taxon>
    </lineage>
</organism>
<feature type="domain" description="Glycosyl hydrolase family 32 C-terminal" evidence="11">
    <location>
        <begin position="372"/>
        <end position="489"/>
    </location>
</feature>
<dbReference type="NCBIfam" id="TIGR01322">
    <property type="entry name" value="scrB_fam"/>
    <property type="match status" value="1"/>
</dbReference>
<sequence length="494" mass="57268">MIDEVYTVAKANRFIEKHKNRVQPQYREQYHFMAPLGWINDPNGFVYFRGEYHLFYQYYPYDSQWGPMHWGHAKSVDLLHWDHLPVALAPDQWYDKEGCFSGSAIEKDGKLYLMYTGHRIEKELVFQTQCIAVSEDGINFVKLESNPVIDDRLLKGEGIPHDFRDPKVIKHGETFFAIIATKTIDNRGKIVMFQSENLIDWQFYSVLLEGLDGQGIMWECPDLFHLDGKDVLIMSPIQIEKQQFQYYNISSTMACIGRVDWEKGVFRVETSKEIDFGLDFYAPQTLEDSKKQRIMIAWMQMWGRTIPPHELGHGWAGTMTLPRELHVKDGQLIQKPVSLIYGDIEYQYGFENIEVSNYMVIFKKVVHDNTYMHLVADLSESQSFTMEFAKNTKEAIICHYEVEGNLFSISREKVGHEIIGDEKPSLNKRTVEAPLVSNQLILEIFRDTSSLEFFINGVESMTLNFYEIEKGNDLSFNAVGKATIQSFEIGEVKA</sequence>
<dbReference type="Gene3D" id="2.115.10.20">
    <property type="entry name" value="Glycosyl hydrolase domain, family 43"/>
    <property type="match status" value="1"/>
</dbReference>
<proteinExistence type="inferred from homology"/>
<dbReference type="InterPro" id="IPR051214">
    <property type="entry name" value="GH32_Enzymes"/>
</dbReference>
<dbReference type="Gene3D" id="2.60.120.560">
    <property type="entry name" value="Exo-inulinase, domain 1"/>
    <property type="match status" value="1"/>
</dbReference>
<gene>
    <name evidence="12" type="primary">scrB2</name>
    <name evidence="12" type="ORF">HMPREF9088_2015</name>
</gene>
<dbReference type="eggNOG" id="COG1621">
    <property type="taxonomic scope" value="Bacteria"/>
</dbReference>
<dbReference type="GO" id="GO:0004564">
    <property type="term" value="F:beta-fructofuranosidase activity"/>
    <property type="evidence" value="ECO:0007669"/>
    <property type="project" value="UniProtKB-EC"/>
</dbReference>
<dbReference type="SUPFAM" id="SSF49899">
    <property type="entry name" value="Concanavalin A-like lectins/glucanases"/>
    <property type="match status" value="1"/>
</dbReference>
<evidence type="ECO:0000256" key="6">
    <source>
        <dbReference type="ARBA" id="ARBA00023295"/>
    </source>
</evidence>
<reference evidence="12 13" key="1">
    <citation type="submission" date="2010-12" db="EMBL/GenBank/DDBJ databases">
        <authorList>
            <person name="Muzny D."/>
            <person name="Qin X."/>
            <person name="Deng J."/>
            <person name="Jiang H."/>
            <person name="Liu Y."/>
            <person name="Qu J."/>
            <person name="Song X.-Z."/>
            <person name="Zhang L."/>
            <person name="Thornton R."/>
            <person name="Coyle M."/>
            <person name="Francisco L."/>
            <person name="Jackson L."/>
            <person name="Javaid M."/>
            <person name="Korchina V."/>
            <person name="Kovar C."/>
            <person name="Mata R."/>
            <person name="Mathew T."/>
            <person name="Ngo R."/>
            <person name="Nguyen L."/>
            <person name="Nguyen N."/>
            <person name="Okwuonu G."/>
            <person name="Ongeri F."/>
            <person name="Pham C."/>
            <person name="Simmons D."/>
            <person name="Wilczek-Boney K."/>
            <person name="Hale W."/>
            <person name="Jakkamsetti A."/>
            <person name="Pham P."/>
            <person name="Ruth R."/>
            <person name="San Lucas F."/>
            <person name="Warren J."/>
            <person name="Zhang J."/>
            <person name="Zhao Z."/>
            <person name="Zhou C."/>
            <person name="Zhu D."/>
            <person name="Lee S."/>
            <person name="Bess C."/>
            <person name="Blankenburg K."/>
            <person name="Forbes L."/>
            <person name="Fu Q."/>
            <person name="Gubbala S."/>
            <person name="Hirani K."/>
            <person name="Jayaseelan J.C."/>
            <person name="Lara F."/>
            <person name="Munidasa M."/>
            <person name="Palculict T."/>
            <person name="Patil S."/>
            <person name="Pu L.-L."/>
            <person name="Saada N."/>
            <person name="Tang L."/>
            <person name="Weissenberger G."/>
            <person name="Zhu Y."/>
            <person name="Hemphill L."/>
            <person name="Shang Y."/>
            <person name="Youmans B."/>
            <person name="Ayvaz T."/>
            <person name="Ross M."/>
            <person name="Santibanez J."/>
            <person name="Aqrawi P."/>
            <person name="Gross S."/>
            <person name="Joshi V."/>
            <person name="Fowler G."/>
            <person name="Nazareth L."/>
            <person name="Reid J."/>
            <person name="Worley K."/>
            <person name="Petrosino J."/>
            <person name="Highlander S."/>
            <person name="Gibbs R."/>
        </authorList>
    </citation>
    <scope>NUCLEOTIDE SEQUENCE [LARGE SCALE GENOMIC DNA]</scope>
    <source>
        <strain evidence="13">DSM 15952 / CCUG 50447 / LMG 22039 / TP 1.5</strain>
    </source>
</reference>
<dbReference type="AlphaFoldDB" id="E6LI25"/>
<dbReference type="PATRIC" id="fig|888064.11.peg.2151"/>
<dbReference type="InterPro" id="IPR001362">
    <property type="entry name" value="Glyco_hydro_32"/>
</dbReference>
<dbReference type="EC" id="3.2.1.26" evidence="3 8"/>
<dbReference type="InterPro" id="IPR023296">
    <property type="entry name" value="Glyco_hydro_beta-prop_sf"/>
</dbReference>
<dbReference type="GO" id="GO:0005985">
    <property type="term" value="P:sucrose metabolic process"/>
    <property type="evidence" value="ECO:0007669"/>
    <property type="project" value="UniProtKB-UniPathway"/>
</dbReference>
<dbReference type="RefSeq" id="WP_007209026.1">
    <property type="nucleotide sequence ID" value="NZ_GL622241.1"/>
</dbReference>
<evidence type="ECO:0000313" key="12">
    <source>
        <dbReference type="EMBL" id="EFU73191.1"/>
    </source>
</evidence>
<accession>E6LI25</accession>
<evidence type="ECO:0000313" key="13">
    <source>
        <dbReference type="Proteomes" id="UP000010296"/>
    </source>
</evidence>
<keyword evidence="5 8" id="KW-0378">Hydrolase</keyword>
<dbReference type="OrthoDB" id="9759709at2"/>
<dbReference type="STRING" id="888064.HMPREF9088_2015"/>
<dbReference type="CDD" id="cd08996">
    <property type="entry name" value="GH32_FFase"/>
    <property type="match status" value="1"/>
</dbReference>
<evidence type="ECO:0000256" key="2">
    <source>
        <dbReference type="ARBA" id="ARBA00009902"/>
    </source>
</evidence>
<dbReference type="UniPathway" id="UPA00238"/>
<dbReference type="Pfam" id="PF08244">
    <property type="entry name" value="Glyco_hydro_32C"/>
    <property type="match status" value="1"/>
</dbReference>
<evidence type="ECO:0000256" key="3">
    <source>
        <dbReference type="ARBA" id="ARBA00012758"/>
    </source>
</evidence>
<comment type="function">
    <text evidence="9">Enables the bacterium to metabolize sucrose as a sole carbon source.</text>
</comment>
<comment type="caution">
    <text evidence="12">The sequence shown here is derived from an EMBL/GenBank/DDBJ whole genome shotgun (WGS) entry which is preliminary data.</text>
</comment>
<evidence type="ECO:0000256" key="4">
    <source>
        <dbReference type="ARBA" id="ARBA00019623"/>
    </source>
</evidence>